<gene>
    <name evidence="2" type="ORF">S01H4_52828</name>
</gene>
<dbReference type="EMBL" id="BART01030222">
    <property type="protein sequence ID" value="GAH15443.1"/>
    <property type="molecule type" value="Genomic_DNA"/>
</dbReference>
<evidence type="ECO:0000259" key="1">
    <source>
        <dbReference type="Pfam" id="PF05193"/>
    </source>
</evidence>
<dbReference type="Pfam" id="PF05193">
    <property type="entry name" value="Peptidase_M16_C"/>
    <property type="match status" value="1"/>
</dbReference>
<dbReference type="Gene3D" id="3.30.830.10">
    <property type="entry name" value="Metalloenzyme, LuxS/M16 peptidase-like"/>
    <property type="match status" value="2"/>
</dbReference>
<reference evidence="2" key="1">
    <citation type="journal article" date="2014" name="Front. Microbiol.">
        <title>High frequency of phylogenetically diverse reductive dehalogenase-homologous genes in deep subseafloor sedimentary metagenomes.</title>
        <authorList>
            <person name="Kawai M."/>
            <person name="Futagami T."/>
            <person name="Toyoda A."/>
            <person name="Takaki Y."/>
            <person name="Nishi S."/>
            <person name="Hori S."/>
            <person name="Arai W."/>
            <person name="Tsubouchi T."/>
            <person name="Morono Y."/>
            <person name="Uchiyama I."/>
            <person name="Ito T."/>
            <person name="Fujiyama A."/>
            <person name="Inagaki F."/>
            <person name="Takami H."/>
        </authorList>
    </citation>
    <scope>NUCLEOTIDE SEQUENCE</scope>
    <source>
        <strain evidence="2">Expedition CK06-06</strain>
    </source>
</reference>
<dbReference type="SUPFAM" id="SSF63411">
    <property type="entry name" value="LuxS/MPP-like metallohydrolase"/>
    <property type="match status" value="2"/>
</dbReference>
<comment type="caution">
    <text evidence="2">The sequence shown here is derived from an EMBL/GenBank/DDBJ whole genome shotgun (WGS) entry which is preliminary data.</text>
</comment>
<organism evidence="2">
    <name type="scientific">marine sediment metagenome</name>
    <dbReference type="NCBI Taxonomy" id="412755"/>
    <lineage>
        <taxon>unclassified sequences</taxon>
        <taxon>metagenomes</taxon>
        <taxon>ecological metagenomes</taxon>
    </lineage>
</organism>
<evidence type="ECO:0000313" key="2">
    <source>
        <dbReference type="EMBL" id="GAH15443.1"/>
    </source>
</evidence>
<accession>X1F3R5</accession>
<dbReference type="InterPro" id="IPR011249">
    <property type="entry name" value="Metalloenz_LuxS/M16"/>
</dbReference>
<name>X1F3R5_9ZZZZ</name>
<feature type="domain" description="Peptidase M16 C-terminal" evidence="1">
    <location>
        <begin position="2"/>
        <end position="160"/>
    </location>
</feature>
<sequence length="243" mass="27750">RNFFVPENCALVVVGDISLIDLEDKIKNIFGSLQSTNFSPPKFDKITTLKKTVEINRKMDINIGYLAIGVSGPDYNSKDQYAMNILTEILGRGINPMLYNPLTRKRIFVNSMRMGYSAHKNGGSIFIYLALKPQQLKRAKKEIIKYLKQSRNLNFSPDDVFSDQQFYATDYKRSAKNRIRFNGERAQEKGLNLATSMARFMLMNETPDRGIYLDNIEKVSSSNLRETAGKYLSQIAVYLRSGK</sequence>
<dbReference type="InterPro" id="IPR007863">
    <property type="entry name" value="Peptidase_M16_C"/>
</dbReference>
<feature type="non-terminal residue" evidence="2">
    <location>
        <position position="1"/>
    </location>
</feature>
<dbReference type="AlphaFoldDB" id="X1F3R5"/>
<dbReference type="GO" id="GO:0046872">
    <property type="term" value="F:metal ion binding"/>
    <property type="evidence" value="ECO:0007669"/>
    <property type="project" value="InterPro"/>
</dbReference>
<proteinExistence type="predicted"/>
<protein>
    <recommendedName>
        <fullName evidence="1">Peptidase M16 C-terminal domain-containing protein</fullName>
    </recommendedName>
</protein>